<reference evidence="1" key="1">
    <citation type="submission" date="2021-06" db="EMBL/GenBank/DDBJ databases">
        <authorList>
            <person name="Kallberg Y."/>
            <person name="Tangrot J."/>
            <person name="Rosling A."/>
        </authorList>
    </citation>
    <scope>NUCLEOTIDE SEQUENCE</scope>
    <source>
        <strain evidence="1">IL203A</strain>
    </source>
</reference>
<sequence>DTFIRENSTHLILFNSGSSIQDVSKIVERYTDDVKGTSMVINSYLRK</sequence>
<dbReference type="Proteomes" id="UP000789702">
    <property type="component" value="Unassembled WGS sequence"/>
</dbReference>
<evidence type="ECO:0000313" key="1">
    <source>
        <dbReference type="EMBL" id="CAG8737187.1"/>
    </source>
</evidence>
<protein>
    <submittedName>
        <fullName evidence="1">3134_t:CDS:1</fullName>
    </submittedName>
</protein>
<feature type="non-terminal residue" evidence="1">
    <location>
        <position position="47"/>
    </location>
</feature>
<comment type="caution">
    <text evidence="1">The sequence shown here is derived from an EMBL/GenBank/DDBJ whole genome shotgun (WGS) entry which is preliminary data.</text>
</comment>
<feature type="non-terminal residue" evidence="1">
    <location>
        <position position="1"/>
    </location>
</feature>
<accession>A0ACA9Q5E0</accession>
<organism evidence="1 2">
    <name type="scientific">Dentiscutata heterogama</name>
    <dbReference type="NCBI Taxonomy" id="1316150"/>
    <lineage>
        <taxon>Eukaryota</taxon>
        <taxon>Fungi</taxon>
        <taxon>Fungi incertae sedis</taxon>
        <taxon>Mucoromycota</taxon>
        <taxon>Glomeromycotina</taxon>
        <taxon>Glomeromycetes</taxon>
        <taxon>Diversisporales</taxon>
        <taxon>Gigasporaceae</taxon>
        <taxon>Dentiscutata</taxon>
    </lineage>
</organism>
<keyword evidence="2" id="KW-1185">Reference proteome</keyword>
<proteinExistence type="predicted"/>
<name>A0ACA9Q5E0_9GLOM</name>
<gene>
    <name evidence="1" type="ORF">DHETER_LOCUS13810</name>
</gene>
<evidence type="ECO:0000313" key="2">
    <source>
        <dbReference type="Proteomes" id="UP000789702"/>
    </source>
</evidence>
<dbReference type="EMBL" id="CAJVPU010039504">
    <property type="protein sequence ID" value="CAG8737187.1"/>
    <property type="molecule type" value="Genomic_DNA"/>
</dbReference>